<protein>
    <recommendedName>
        <fullName evidence="3">Acyl-CoA dehydrogenase</fullName>
    </recommendedName>
</protein>
<dbReference type="Proteomes" id="UP000198251">
    <property type="component" value="Chromosome I"/>
</dbReference>
<gene>
    <name evidence="1" type="ORF">GA0070610_5872</name>
</gene>
<evidence type="ECO:0000313" key="2">
    <source>
        <dbReference type="Proteomes" id="UP000198251"/>
    </source>
</evidence>
<dbReference type="RefSeq" id="WP_089002950.1">
    <property type="nucleotide sequence ID" value="NZ_JBFAAC010000002.1"/>
</dbReference>
<reference evidence="1 2" key="1">
    <citation type="submission" date="2016-06" db="EMBL/GenBank/DDBJ databases">
        <authorList>
            <person name="Kjaerup R.B."/>
            <person name="Dalgaard T.S."/>
            <person name="Juul-Madsen H.R."/>
        </authorList>
    </citation>
    <scope>NUCLEOTIDE SEQUENCE [LARGE SCALE GENOMIC DNA]</scope>
    <source>
        <strain evidence="1 2">DSM 43913</strain>
    </source>
</reference>
<dbReference type="GeneID" id="95805513"/>
<keyword evidence="2" id="KW-1185">Reference proteome</keyword>
<accession>A0A1C5GIA2</accession>
<proteinExistence type="predicted"/>
<name>A0A1C5GIA2_MICEH</name>
<evidence type="ECO:0008006" key="3">
    <source>
        <dbReference type="Google" id="ProtNLM"/>
    </source>
</evidence>
<dbReference type="AlphaFoldDB" id="A0A1C5GIA2"/>
<organism evidence="1 2">
    <name type="scientific">Micromonospora echinofusca</name>
    <dbReference type="NCBI Taxonomy" id="47858"/>
    <lineage>
        <taxon>Bacteria</taxon>
        <taxon>Bacillati</taxon>
        <taxon>Actinomycetota</taxon>
        <taxon>Actinomycetes</taxon>
        <taxon>Micromonosporales</taxon>
        <taxon>Micromonosporaceae</taxon>
        <taxon>Micromonospora</taxon>
    </lineage>
</organism>
<dbReference type="EMBL" id="LT607733">
    <property type="protein sequence ID" value="SCG19497.1"/>
    <property type="molecule type" value="Genomic_DNA"/>
</dbReference>
<sequence>MNAPTLAGSSRGDTLRRLLAELAPVGAPAAEVSEAVLAAGPRVGLPDALAVLEHACGVRPLLDLLAGAVHPTVAAVRAGDLPCALALFTPDATLALPVPGVRARSGPAGFVLDGRYRYGSPAGAALLVAEAADGPRLCLLRHDEPGVRITGPDGWGWAELTGVTVDPALVSGPVSWHPTGPLLAVVDAYAWAYAPVAAAHAAATVAQLRRELADPAVGVLAASQYLAHELTRLDIELALLSSAARFGPRLRGGEAGGTAVVAVLTACATLTHRTAQVAADFATGLGVPGGAAADPAWRVAVQAAFGGRRMVEGELARRMGLLAGRS</sequence>
<evidence type="ECO:0000313" key="1">
    <source>
        <dbReference type="EMBL" id="SCG19497.1"/>
    </source>
</evidence>